<accession>A0A0M6WAJ7</accession>
<dbReference type="InterPro" id="IPR050448">
    <property type="entry name" value="OpgB/LTA_synthase_biosynth"/>
</dbReference>
<dbReference type="Proteomes" id="UP000049472">
    <property type="component" value="Unassembled WGS sequence"/>
</dbReference>
<proteinExistence type="predicted"/>
<evidence type="ECO:0000256" key="6">
    <source>
        <dbReference type="ARBA" id="ARBA00023136"/>
    </source>
</evidence>
<feature type="transmembrane region" description="Helical" evidence="7">
    <location>
        <begin position="196"/>
        <end position="215"/>
    </location>
</feature>
<feature type="domain" description="Sulfatase N-terminal" evidence="8">
    <location>
        <begin position="281"/>
        <end position="557"/>
    </location>
</feature>
<feature type="transmembrane region" description="Helical" evidence="7">
    <location>
        <begin position="58"/>
        <end position="81"/>
    </location>
</feature>
<evidence type="ECO:0000256" key="7">
    <source>
        <dbReference type="SAM" id="Phobius"/>
    </source>
</evidence>
<dbReference type="SUPFAM" id="SSF53649">
    <property type="entry name" value="Alkaline phosphatase-like"/>
    <property type="match status" value="1"/>
</dbReference>
<evidence type="ECO:0000256" key="5">
    <source>
        <dbReference type="ARBA" id="ARBA00022989"/>
    </source>
</evidence>
<keyword evidence="6 7" id="KW-0472">Membrane</keyword>
<keyword evidence="5 7" id="KW-1133">Transmembrane helix</keyword>
<keyword evidence="10" id="KW-1185">Reference proteome</keyword>
<feature type="transmembrane region" description="Helical" evidence="7">
    <location>
        <begin position="119"/>
        <end position="138"/>
    </location>
</feature>
<comment type="pathway">
    <text evidence="2">Cell wall biogenesis; lipoteichoic acid biosynthesis.</text>
</comment>
<evidence type="ECO:0000313" key="10">
    <source>
        <dbReference type="Proteomes" id="UP000049472"/>
    </source>
</evidence>
<evidence type="ECO:0000256" key="1">
    <source>
        <dbReference type="ARBA" id="ARBA00004651"/>
    </source>
</evidence>
<dbReference type="PANTHER" id="PTHR47371:SF3">
    <property type="entry name" value="PHOSPHOGLYCEROL TRANSFERASE I"/>
    <property type="match status" value="1"/>
</dbReference>
<organism evidence="9 10">
    <name type="scientific">Agathobacter rectalis</name>
    <dbReference type="NCBI Taxonomy" id="39491"/>
    <lineage>
        <taxon>Bacteria</taxon>
        <taxon>Bacillati</taxon>
        <taxon>Bacillota</taxon>
        <taxon>Clostridia</taxon>
        <taxon>Lachnospirales</taxon>
        <taxon>Lachnospiraceae</taxon>
        <taxon>Agathobacter</taxon>
    </lineage>
</organism>
<dbReference type="Pfam" id="PF00884">
    <property type="entry name" value="Sulfatase"/>
    <property type="match status" value="1"/>
</dbReference>
<dbReference type="GO" id="GO:0005886">
    <property type="term" value="C:plasma membrane"/>
    <property type="evidence" value="ECO:0007669"/>
    <property type="project" value="UniProtKB-SubCell"/>
</dbReference>
<evidence type="ECO:0000256" key="3">
    <source>
        <dbReference type="ARBA" id="ARBA00022475"/>
    </source>
</evidence>
<feature type="transmembrane region" description="Helical" evidence="7">
    <location>
        <begin position="93"/>
        <end position="112"/>
    </location>
</feature>
<dbReference type="AlphaFoldDB" id="A0A0M6WAJ7"/>
<dbReference type="PANTHER" id="PTHR47371">
    <property type="entry name" value="LIPOTEICHOIC ACID SYNTHASE"/>
    <property type="match status" value="1"/>
</dbReference>
<feature type="transmembrane region" description="Helical" evidence="7">
    <location>
        <begin position="12"/>
        <end position="28"/>
    </location>
</feature>
<protein>
    <submittedName>
        <fullName evidence="9">Sulfatase</fullName>
    </submittedName>
</protein>
<name>A0A0M6WAJ7_9FIRM</name>
<evidence type="ECO:0000313" key="9">
    <source>
        <dbReference type="EMBL" id="CRL32656.1"/>
    </source>
</evidence>
<dbReference type="CDD" id="cd16015">
    <property type="entry name" value="LTA_synthase"/>
    <property type="match status" value="1"/>
</dbReference>
<gene>
    <name evidence="9" type="ORF">T1815_04091</name>
</gene>
<dbReference type="Gene3D" id="3.40.720.10">
    <property type="entry name" value="Alkaline Phosphatase, subunit A"/>
    <property type="match status" value="1"/>
</dbReference>
<evidence type="ECO:0000259" key="8">
    <source>
        <dbReference type="Pfam" id="PF00884"/>
    </source>
</evidence>
<evidence type="ECO:0000256" key="2">
    <source>
        <dbReference type="ARBA" id="ARBA00004936"/>
    </source>
</evidence>
<keyword evidence="3" id="KW-1003">Cell membrane</keyword>
<sequence>MSIKFEITKQNNIHFGIAAVAAALVGYFTSASWWVIILFAAVYFGLVNVKLELPVKLSWLWAAILLVIGAILSVFSVQYVLLTDEDFVKTTDMVCVVNMVLALAIYLVILFITNNTRLTCTIASIAILAFGFIDYFVYEFRGNEFTYADLKSAGTGLSVVTKYKFVIDYKFLYVILAAVLYIMLVRRIEVQFESAIHMRIISILLTIICVLYVIMNSMSLNTETWEKKGTYRNGYLLNFVLGIRDSFVKAPDGYSKAAVDKIAGNFKETDSSYSQSDAKNPTIIVIMNESFADLSVVGDFETNTQVTPFMDSLSENTLKGYALSSVYGAKTPNSEWEFETGNSMAFLPDGSVVYQQYINDDPTSIVSNLKNIGYTTVAMHPYYATGWSRNKVYPHLGYDETYFIDDFDQTKILREYITDQELYDKIIDRYEKKSDDEKLYIMGVTMQNHGGYGERYDNFNQEVYKVGASYTDANQYLSLLNESDKALENLITYFKGVDDPVEIVFFGDHQPGLCNDFIKLLNGKGNSGLTEQELENLYKVPFFIWTNYETDAQKVDVTSLNYLSTLTLERANIDLPAYNRFLAEMMEKIPAINSRGYYSKKNECFMHVDEATGDEAKWIKAYNILQYNSMFDEKDRSSLLFPYLK</sequence>
<dbReference type="InterPro" id="IPR000917">
    <property type="entry name" value="Sulfatase_N"/>
</dbReference>
<feature type="transmembrane region" description="Helical" evidence="7">
    <location>
        <begin position="166"/>
        <end position="184"/>
    </location>
</feature>
<dbReference type="InterPro" id="IPR017850">
    <property type="entry name" value="Alkaline_phosphatase_core_sf"/>
</dbReference>
<dbReference type="RefSeq" id="WP_055060959.1">
    <property type="nucleotide sequence ID" value="NZ_CVRQ01000007.1"/>
</dbReference>
<keyword evidence="4 7" id="KW-0812">Transmembrane</keyword>
<reference evidence="10" key="1">
    <citation type="submission" date="2015-05" db="EMBL/GenBank/DDBJ databases">
        <authorList>
            <consortium name="Pathogen Informatics"/>
        </authorList>
    </citation>
    <scope>NUCLEOTIDE SEQUENCE [LARGE SCALE GENOMIC DNA]</scope>
    <source>
        <strain evidence="10">T1-815</strain>
    </source>
</reference>
<evidence type="ECO:0000256" key="4">
    <source>
        <dbReference type="ARBA" id="ARBA00022692"/>
    </source>
</evidence>
<dbReference type="EMBL" id="CVRQ01000007">
    <property type="protein sequence ID" value="CRL32656.1"/>
    <property type="molecule type" value="Genomic_DNA"/>
</dbReference>
<comment type="subcellular location">
    <subcellularLocation>
        <location evidence="1">Cell membrane</location>
        <topology evidence="1">Multi-pass membrane protein</topology>
    </subcellularLocation>
</comment>